<dbReference type="Gene3D" id="3.30.450.40">
    <property type="match status" value="1"/>
</dbReference>
<dbReference type="SMART" id="SM00471">
    <property type="entry name" value="HDc"/>
    <property type="match status" value="1"/>
</dbReference>
<evidence type="ECO:0000256" key="4">
    <source>
        <dbReference type="ARBA" id="ARBA00022679"/>
    </source>
</evidence>
<dbReference type="SMART" id="SM00387">
    <property type="entry name" value="HATPase_c"/>
    <property type="match status" value="1"/>
</dbReference>
<dbReference type="Pfam" id="PF02518">
    <property type="entry name" value="HATPase_c"/>
    <property type="match status" value="1"/>
</dbReference>
<dbReference type="NCBIfam" id="TIGR00277">
    <property type="entry name" value="HDIG"/>
    <property type="match status" value="1"/>
</dbReference>
<dbReference type="PROSITE" id="PS51833">
    <property type="entry name" value="HDOD"/>
    <property type="match status" value="1"/>
</dbReference>
<evidence type="ECO:0000256" key="6">
    <source>
        <dbReference type="ARBA" id="ARBA00022777"/>
    </source>
</evidence>
<evidence type="ECO:0000256" key="8">
    <source>
        <dbReference type="ARBA" id="ARBA00023012"/>
    </source>
</evidence>
<keyword evidence="7" id="KW-0067">ATP-binding</keyword>
<evidence type="ECO:0000313" key="12">
    <source>
        <dbReference type="EMBL" id="GBL45277.1"/>
    </source>
</evidence>
<evidence type="ECO:0000259" key="10">
    <source>
        <dbReference type="PROSITE" id="PS50109"/>
    </source>
</evidence>
<keyword evidence="6 12" id="KW-0418">Kinase</keyword>
<reference evidence="12 13" key="1">
    <citation type="journal article" date="2019" name="Front. Microbiol.">
        <title>Genomes of Neutrophilic Sulfur-Oxidizing Chemolithoautotrophs Representing 9 Proteobacterial Species From 8 Genera.</title>
        <authorList>
            <person name="Watanabe T."/>
            <person name="Kojima H."/>
            <person name="Umezawa K."/>
            <person name="Hori C."/>
            <person name="Takasuka T.E."/>
            <person name="Kato Y."/>
            <person name="Fukui M."/>
        </authorList>
    </citation>
    <scope>NUCLEOTIDE SEQUENCE [LARGE SCALE GENOMIC DNA]</scope>
    <source>
        <strain evidence="12 13">TTN</strain>
    </source>
</reference>
<feature type="domain" description="Histidine kinase" evidence="10">
    <location>
        <begin position="466"/>
        <end position="679"/>
    </location>
</feature>
<evidence type="ECO:0000256" key="9">
    <source>
        <dbReference type="SAM" id="MobiDB-lite"/>
    </source>
</evidence>
<dbReference type="InterPro" id="IPR036097">
    <property type="entry name" value="HisK_dim/P_sf"/>
</dbReference>
<dbReference type="InterPro" id="IPR005467">
    <property type="entry name" value="His_kinase_dom"/>
</dbReference>
<dbReference type="InterPro" id="IPR003661">
    <property type="entry name" value="HisK_dim/P_dom"/>
</dbReference>
<feature type="region of interest" description="Disordered" evidence="9">
    <location>
        <begin position="245"/>
        <end position="279"/>
    </location>
</feature>
<accession>A0A401JCF2</accession>
<dbReference type="SMART" id="SM00388">
    <property type="entry name" value="HisKA"/>
    <property type="match status" value="1"/>
</dbReference>
<dbReference type="Proteomes" id="UP000286806">
    <property type="component" value="Unassembled WGS sequence"/>
</dbReference>
<organism evidence="12 13">
    <name type="scientific">Sulfuriferula multivorans</name>
    <dbReference type="NCBI Taxonomy" id="1559896"/>
    <lineage>
        <taxon>Bacteria</taxon>
        <taxon>Pseudomonadati</taxon>
        <taxon>Pseudomonadota</taxon>
        <taxon>Betaproteobacteria</taxon>
        <taxon>Nitrosomonadales</taxon>
        <taxon>Sulfuricellaceae</taxon>
        <taxon>Sulfuriferula</taxon>
    </lineage>
</organism>
<evidence type="ECO:0000259" key="11">
    <source>
        <dbReference type="PROSITE" id="PS51833"/>
    </source>
</evidence>
<comment type="caution">
    <text evidence="12">The sequence shown here is derived from an EMBL/GenBank/DDBJ whole genome shotgun (WGS) entry which is preliminary data.</text>
</comment>
<dbReference type="PROSITE" id="PS50109">
    <property type="entry name" value="HIS_KIN"/>
    <property type="match status" value="1"/>
</dbReference>
<dbReference type="InterPro" id="IPR003607">
    <property type="entry name" value="HD/PDEase_dom"/>
</dbReference>
<keyword evidence="3" id="KW-0597">Phosphoprotein</keyword>
<proteinExistence type="predicted"/>
<name>A0A401JCF2_9PROT</name>
<dbReference type="InterPro" id="IPR029016">
    <property type="entry name" value="GAF-like_dom_sf"/>
</dbReference>
<dbReference type="EMBL" id="BGOW01000008">
    <property type="protein sequence ID" value="GBL45277.1"/>
    <property type="molecule type" value="Genomic_DNA"/>
</dbReference>
<dbReference type="SUPFAM" id="SSF47384">
    <property type="entry name" value="Homodimeric domain of signal transducing histidine kinase"/>
    <property type="match status" value="1"/>
</dbReference>
<evidence type="ECO:0000256" key="2">
    <source>
        <dbReference type="ARBA" id="ARBA00012438"/>
    </source>
</evidence>
<keyword evidence="5" id="KW-0547">Nucleotide-binding</keyword>
<evidence type="ECO:0000256" key="1">
    <source>
        <dbReference type="ARBA" id="ARBA00000085"/>
    </source>
</evidence>
<keyword evidence="13" id="KW-1185">Reference proteome</keyword>
<dbReference type="AlphaFoldDB" id="A0A401JCF2"/>
<dbReference type="SUPFAM" id="SSF55874">
    <property type="entry name" value="ATPase domain of HSP90 chaperone/DNA topoisomerase II/histidine kinase"/>
    <property type="match status" value="1"/>
</dbReference>
<dbReference type="InterPro" id="IPR013976">
    <property type="entry name" value="HDOD"/>
</dbReference>
<dbReference type="InterPro" id="IPR006675">
    <property type="entry name" value="HDIG_dom"/>
</dbReference>
<dbReference type="InterPro" id="IPR003594">
    <property type="entry name" value="HATPase_dom"/>
</dbReference>
<dbReference type="EC" id="2.7.13.3" evidence="2"/>
<dbReference type="SUPFAM" id="SSF55781">
    <property type="entry name" value="GAF domain-like"/>
    <property type="match status" value="1"/>
</dbReference>
<dbReference type="GO" id="GO:0005524">
    <property type="term" value="F:ATP binding"/>
    <property type="evidence" value="ECO:0007669"/>
    <property type="project" value="UniProtKB-KW"/>
</dbReference>
<dbReference type="GO" id="GO:0000155">
    <property type="term" value="F:phosphorelay sensor kinase activity"/>
    <property type="evidence" value="ECO:0007669"/>
    <property type="project" value="InterPro"/>
</dbReference>
<dbReference type="PANTHER" id="PTHR43065:SF10">
    <property type="entry name" value="PEROXIDE STRESS-ACTIVATED HISTIDINE KINASE MAK3"/>
    <property type="match status" value="1"/>
</dbReference>
<dbReference type="InterPro" id="IPR036890">
    <property type="entry name" value="HATPase_C_sf"/>
</dbReference>
<dbReference type="SUPFAM" id="SSF109604">
    <property type="entry name" value="HD-domain/PDEase-like"/>
    <property type="match status" value="1"/>
</dbReference>
<sequence>MTIGDLAALLRQDAVLSAKVIASASSRISMVSTRQGLLLSALQTLGVEEVRGIALNSALIGATVRSAADWYKIRQLWRHAVLTAQMAQALAVKTAYADSEEAYLAGLLHDIGRNALWAGYPADYINVQANSQDEGVLMARESRLLGVNHAEVGGAIARSWGMRSFLADAIRYHHETATRLTNAHPLLRIVSVAQHLTELDENKPHDAQMLSLLNLSPADAQAVAQLAHERLHEAEHSLGLNSEPVAELADTATRTEEGERRRHRADPGRVSPSAQEVADQRVREKLAERVRDMVMFDTLKNGMFAAVDNAAWRGALNHSLQAAFGLKDVMLFLPQGRDGMLRGVGEAAEGLASQILIPPDDPYSMLALTLRQGQPAHSLQPDTTALTVLDEQVIGLTGKSGMLCLPLLDTGVPMGLVVCGIDQADVALLDERLPLLTRFIRQAARALRQKQAVKAASAPRNEQARKIMHEVNNPLNIVKNYLRILGAKLPQDDPAHGDLKIITDEIDRVGSLLKGLLGGQTNGNKAVAAAVDINRLVLEVVGLLKPTLLTPGRVQVETLLAADLPELLSDAGQIKQILHNLIKNAAEAMSEGGKLRLATSRLQQGPDMWVELRIEDSGPGIPEAIRTQLFRPLATTKDGDHAGLGLSIVHGLVKGLGGVIECEAQPVGTAFIVRLPANGKRH</sequence>
<comment type="catalytic activity">
    <reaction evidence="1">
        <text>ATP + protein L-histidine = ADP + protein N-phospho-L-histidine.</text>
        <dbReference type="EC" id="2.7.13.3"/>
    </reaction>
</comment>
<evidence type="ECO:0000256" key="5">
    <source>
        <dbReference type="ARBA" id="ARBA00022741"/>
    </source>
</evidence>
<evidence type="ECO:0000256" key="7">
    <source>
        <dbReference type="ARBA" id="ARBA00022840"/>
    </source>
</evidence>
<feature type="domain" description="HDOD" evidence="11">
    <location>
        <begin position="1"/>
        <end position="176"/>
    </location>
</feature>
<dbReference type="PRINTS" id="PR00344">
    <property type="entry name" value="BCTRLSENSOR"/>
</dbReference>
<dbReference type="Pfam" id="PF08668">
    <property type="entry name" value="HDOD"/>
    <property type="match status" value="1"/>
</dbReference>
<evidence type="ECO:0000313" key="13">
    <source>
        <dbReference type="Proteomes" id="UP000286806"/>
    </source>
</evidence>
<dbReference type="CDD" id="cd00077">
    <property type="entry name" value="HDc"/>
    <property type="match status" value="1"/>
</dbReference>
<evidence type="ECO:0000256" key="3">
    <source>
        <dbReference type="ARBA" id="ARBA00022553"/>
    </source>
</evidence>
<dbReference type="PANTHER" id="PTHR43065">
    <property type="entry name" value="SENSOR HISTIDINE KINASE"/>
    <property type="match status" value="1"/>
</dbReference>
<dbReference type="Gene3D" id="1.10.3210.10">
    <property type="entry name" value="Hypothetical protein af1432"/>
    <property type="match status" value="1"/>
</dbReference>
<protein>
    <recommendedName>
        <fullName evidence="2">histidine kinase</fullName>
        <ecNumber evidence="2">2.7.13.3</ecNumber>
    </recommendedName>
</protein>
<dbReference type="Gene3D" id="1.10.287.130">
    <property type="match status" value="1"/>
</dbReference>
<keyword evidence="4" id="KW-0808">Transferase</keyword>
<dbReference type="Gene3D" id="3.30.565.10">
    <property type="entry name" value="Histidine kinase-like ATPase, C-terminal domain"/>
    <property type="match status" value="1"/>
</dbReference>
<dbReference type="CDD" id="cd00082">
    <property type="entry name" value="HisKA"/>
    <property type="match status" value="1"/>
</dbReference>
<keyword evidence="8" id="KW-0902">Two-component regulatory system</keyword>
<dbReference type="InterPro" id="IPR004358">
    <property type="entry name" value="Sig_transdc_His_kin-like_C"/>
</dbReference>
<gene>
    <name evidence="12" type="ORF">SFMTTN_1084</name>
</gene>